<accession>A0A5S4GWF3</accession>
<gene>
    <name evidence="6" type="ORF">ETD85_08820</name>
</gene>
<dbReference type="GO" id="GO:0006355">
    <property type="term" value="P:regulation of DNA-templated transcription"/>
    <property type="evidence" value="ECO:0007669"/>
    <property type="project" value="InterPro"/>
</dbReference>
<dbReference type="CDD" id="cd15831">
    <property type="entry name" value="BTAD"/>
    <property type="match status" value="1"/>
</dbReference>
<dbReference type="OrthoDB" id="5521887at2"/>
<dbReference type="PANTHER" id="PTHR47691">
    <property type="entry name" value="REGULATOR-RELATED"/>
    <property type="match status" value="1"/>
</dbReference>
<dbReference type="PANTHER" id="PTHR47691:SF3">
    <property type="entry name" value="HTH-TYPE TRANSCRIPTIONAL REGULATOR RV0890C-RELATED"/>
    <property type="match status" value="1"/>
</dbReference>
<dbReference type="InterPro" id="IPR027417">
    <property type="entry name" value="P-loop_NTPase"/>
</dbReference>
<dbReference type="Proteomes" id="UP000306628">
    <property type="component" value="Unassembled WGS sequence"/>
</dbReference>
<dbReference type="Gene3D" id="1.10.10.10">
    <property type="entry name" value="Winged helix-like DNA-binding domain superfamily/Winged helix DNA-binding domain"/>
    <property type="match status" value="1"/>
</dbReference>
<evidence type="ECO:0000259" key="5">
    <source>
        <dbReference type="PROSITE" id="PS51755"/>
    </source>
</evidence>
<dbReference type="InterPro" id="IPR016032">
    <property type="entry name" value="Sig_transdc_resp-reg_C-effctor"/>
</dbReference>
<dbReference type="AlphaFoldDB" id="A0A5S4GWF3"/>
<dbReference type="Gene3D" id="3.40.50.300">
    <property type="entry name" value="P-loop containing nucleotide triphosphate hydrolases"/>
    <property type="match status" value="1"/>
</dbReference>
<feature type="repeat" description="TPR" evidence="3">
    <location>
        <begin position="906"/>
        <end position="939"/>
    </location>
</feature>
<keyword evidence="3" id="KW-0802">TPR repeat</keyword>
<evidence type="ECO:0000256" key="4">
    <source>
        <dbReference type="PROSITE-ProRule" id="PRU01091"/>
    </source>
</evidence>
<dbReference type="PROSITE" id="PS51755">
    <property type="entry name" value="OMPR_PHOB"/>
    <property type="match status" value="1"/>
</dbReference>
<evidence type="ECO:0000256" key="1">
    <source>
        <dbReference type="ARBA" id="ARBA00005820"/>
    </source>
</evidence>
<dbReference type="Pfam" id="PF07721">
    <property type="entry name" value="TPR_4"/>
    <property type="match status" value="1"/>
</dbReference>
<feature type="repeat" description="TPR" evidence="3">
    <location>
        <begin position="826"/>
        <end position="859"/>
    </location>
</feature>
<dbReference type="SUPFAM" id="SSF46894">
    <property type="entry name" value="C-terminal effector domain of the bipartite response regulators"/>
    <property type="match status" value="1"/>
</dbReference>
<evidence type="ECO:0000313" key="7">
    <source>
        <dbReference type="Proteomes" id="UP000306628"/>
    </source>
</evidence>
<keyword evidence="2 4" id="KW-0238">DNA-binding</keyword>
<proteinExistence type="inferred from homology"/>
<evidence type="ECO:0000256" key="3">
    <source>
        <dbReference type="PROSITE-ProRule" id="PRU00339"/>
    </source>
</evidence>
<dbReference type="PROSITE" id="PS50005">
    <property type="entry name" value="TPR"/>
    <property type="match status" value="3"/>
</dbReference>
<protein>
    <submittedName>
        <fullName evidence="6">Tetratricopeptide repeat protein</fullName>
    </submittedName>
</protein>
<dbReference type="InterPro" id="IPR011717">
    <property type="entry name" value="TPR-4"/>
</dbReference>
<feature type="DNA-binding region" description="OmpR/PhoB-type" evidence="4">
    <location>
        <begin position="1"/>
        <end position="96"/>
    </location>
</feature>
<dbReference type="GO" id="GO:0003677">
    <property type="term" value="F:DNA binding"/>
    <property type="evidence" value="ECO:0007669"/>
    <property type="project" value="UniProtKB-UniRule"/>
</dbReference>
<dbReference type="SMART" id="SM01043">
    <property type="entry name" value="BTAD"/>
    <property type="match status" value="1"/>
</dbReference>
<dbReference type="Gene3D" id="1.10.8.430">
    <property type="entry name" value="Helical domain of apoptotic protease-activating factors"/>
    <property type="match status" value="1"/>
</dbReference>
<dbReference type="Pfam" id="PF13424">
    <property type="entry name" value="TPR_12"/>
    <property type="match status" value="3"/>
</dbReference>
<dbReference type="InterPro" id="IPR011990">
    <property type="entry name" value="TPR-like_helical_dom_sf"/>
</dbReference>
<dbReference type="EMBL" id="VCKX01000018">
    <property type="protein sequence ID" value="TMR37217.1"/>
    <property type="molecule type" value="Genomic_DNA"/>
</dbReference>
<dbReference type="Pfam" id="PF03704">
    <property type="entry name" value="BTAD"/>
    <property type="match status" value="1"/>
</dbReference>
<dbReference type="RefSeq" id="WP_138689117.1">
    <property type="nucleotide sequence ID" value="NZ_JBHSAZ010000076.1"/>
</dbReference>
<feature type="domain" description="OmpR/PhoB-type" evidence="5">
    <location>
        <begin position="1"/>
        <end position="96"/>
    </location>
</feature>
<dbReference type="SUPFAM" id="SSF48452">
    <property type="entry name" value="TPR-like"/>
    <property type="match status" value="3"/>
</dbReference>
<dbReference type="GO" id="GO:0043531">
    <property type="term" value="F:ADP binding"/>
    <property type="evidence" value="ECO:0007669"/>
    <property type="project" value="InterPro"/>
</dbReference>
<dbReference type="SUPFAM" id="SSF52540">
    <property type="entry name" value="P-loop containing nucleoside triphosphate hydrolases"/>
    <property type="match status" value="1"/>
</dbReference>
<dbReference type="InterPro" id="IPR042197">
    <property type="entry name" value="Apaf_helical"/>
</dbReference>
<comment type="caution">
    <text evidence="6">The sequence shown here is derived from an EMBL/GenBank/DDBJ whole genome shotgun (WGS) entry which is preliminary data.</text>
</comment>
<name>A0A5S4GWF3_9ACTN</name>
<feature type="repeat" description="TPR" evidence="3">
    <location>
        <begin position="866"/>
        <end position="899"/>
    </location>
</feature>
<evidence type="ECO:0000313" key="6">
    <source>
        <dbReference type="EMBL" id="TMR37217.1"/>
    </source>
</evidence>
<dbReference type="InterPro" id="IPR019734">
    <property type="entry name" value="TPR_rpt"/>
</dbReference>
<dbReference type="GO" id="GO:0000160">
    <property type="term" value="P:phosphorelay signal transduction system"/>
    <property type="evidence" value="ECO:0007669"/>
    <property type="project" value="InterPro"/>
</dbReference>
<dbReference type="InterPro" id="IPR036388">
    <property type="entry name" value="WH-like_DNA-bd_sf"/>
</dbReference>
<sequence length="1042" mass="114133">MEFFLLGVMGASVEARAIDLGTRRQRYVLALLCLEVNRQVGIDRLIEHLWPHDPPSSCRGIIHTYVSGLRSVFRASGAERYQVALERGRSGYLLRCDPARIDLHRFRALTAEARTGGDDERRAALLERALALWRGPALAGVGDEQARARLTGGLEEARRTAVEDLAEARLRLGRHQGVLDELFALAAEFPTRPRMVGALMRALHHAGRTAEALEVYRNTRRRMAEELGLDPPAELRELQVALLRGDERAPPVPASRPAGTAPRQLPADLTTFVGRVAELDRLLGDERAAAVVISAVDGMAGVGKTVLAVHAAHLLAARYPDGQLFLDLHGFTHGMRPVDPADALGRMLRVLGVPDDQIPPDEESRAALYRTRLADRRVLVLLDNAAAEEQVRPLLPGAPGCLVLITSRIRFTGLDDVRPLSLDVLPTADAVALFARVTGTDRPRHLVEEIVELCGRLPLAIRTAAARLRSRPAWTVEYLARRLRGHQQRLDDLSGGARGVSVAIDLSYRQVDAALRRLYRLLSLHPGADIDAYAAAAMAGLSLSQATRALDALVDANLLQEPVAGRFRFHDLIRAHAADACAREEPGAERHRATARLLDHYTQTASLAMAALYPYDAENRPRLATPDGPAPDVAGRREATEWLAAELGNLLAAPHIDAGGPSPRVVELSAILHRHLRTRAEYSRAATLHEHAARAARTLGDRAGELEALWALGVTRWFQGRYAEAEEHLQQALEIADAIGHRTGAINALHGLGHIHTMRGRHEPAVDCYRRVLDHAHAIGHLAGELEARWGLGHIHRLRGQWGPAEESFERAVVIARKLGHHEGELNSLYGLGHVHRLQGRHEPALDCYQQVMDIARESGDRVGELTALRGFGHIRLRQGAYAAAVECFERALEIAEDTGHRFSELHTLRGLGHAHLKQGRHERAAADFRRALDLALEIGDGNGRLQSLYGLARTCQAAGAPDRALDHYRAACDLPPEPTNDRVHVLHGMAEAHHDLGQHEQARACWRQALDILDGLGTTATEEVTADLIRDRLAASPGHGG</sequence>
<dbReference type="Gene3D" id="1.25.40.10">
    <property type="entry name" value="Tetratricopeptide repeat domain"/>
    <property type="match status" value="3"/>
</dbReference>
<reference evidence="6 7" key="1">
    <citation type="submission" date="2019-05" db="EMBL/GenBank/DDBJ databases">
        <title>Draft genome sequence of Nonomuraea zeae DSM 100528.</title>
        <authorList>
            <person name="Saricaoglu S."/>
            <person name="Isik K."/>
        </authorList>
    </citation>
    <scope>NUCLEOTIDE SEQUENCE [LARGE SCALE GENOMIC DNA]</scope>
    <source>
        <strain evidence="6 7">DSM 100528</strain>
    </source>
</reference>
<dbReference type="GO" id="GO:0042802">
    <property type="term" value="F:identical protein binding"/>
    <property type="evidence" value="ECO:0007669"/>
    <property type="project" value="InterPro"/>
</dbReference>
<evidence type="ECO:0000256" key="2">
    <source>
        <dbReference type="ARBA" id="ARBA00023125"/>
    </source>
</evidence>
<organism evidence="6 7">
    <name type="scientific">Nonomuraea zeae</name>
    <dbReference type="NCBI Taxonomy" id="1642303"/>
    <lineage>
        <taxon>Bacteria</taxon>
        <taxon>Bacillati</taxon>
        <taxon>Actinomycetota</taxon>
        <taxon>Actinomycetes</taxon>
        <taxon>Streptosporangiales</taxon>
        <taxon>Streptosporangiaceae</taxon>
        <taxon>Nonomuraea</taxon>
    </lineage>
</organism>
<dbReference type="SMART" id="SM00862">
    <property type="entry name" value="Trans_reg_C"/>
    <property type="match status" value="1"/>
</dbReference>
<dbReference type="PRINTS" id="PR00364">
    <property type="entry name" value="DISEASERSIST"/>
</dbReference>
<dbReference type="SMART" id="SM00028">
    <property type="entry name" value="TPR"/>
    <property type="match status" value="8"/>
</dbReference>
<dbReference type="InterPro" id="IPR005158">
    <property type="entry name" value="BTAD"/>
</dbReference>
<keyword evidence="7" id="KW-1185">Reference proteome</keyword>
<comment type="similarity">
    <text evidence="1">Belongs to the AfsR/DnrI/RedD regulatory family.</text>
</comment>
<dbReference type="InterPro" id="IPR001867">
    <property type="entry name" value="OmpR/PhoB-type_DNA-bd"/>
</dbReference>